<reference evidence="1 2" key="1">
    <citation type="journal article" date="2019" name="Int. J. Syst. Evol. Microbiol.">
        <title>The Global Catalogue of Microorganisms (GCM) 10K type strain sequencing project: providing services to taxonomists for standard genome sequencing and annotation.</title>
        <authorList>
            <consortium name="The Broad Institute Genomics Platform"/>
            <consortium name="The Broad Institute Genome Sequencing Center for Infectious Disease"/>
            <person name="Wu L."/>
            <person name="Ma J."/>
        </authorList>
    </citation>
    <scope>NUCLEOTIDE SEQUENCE [LARGE SCALE GENOMIC DNA]</scope>
    <source>
        <strain evidence="1 2">JCM 10977</strain>
    </source>
</reference>
<sequence length="63" mass="6616">MCHQARFPVRVEVLNVVAAIVQHQSAANMAAVLTGHVCGTRLSLFSRRVNAVASPIVGMTASA</sequence>
<name>A0ABN1RD18_9ACTN</name>
<evidence type="ECO:0000313" key="2">
    <source>
        <dbReference type="Proteomes" id="UP001500542"/>
    </source>
</evidence>
<gene>
    <name evidence="1" type="ORF">GCM10009554_61970</name>
</gene>
<organism evidence="1 2">
    <name type="scientific">Kribbella koreensis</name>
    <dbReference type="NCBI Taxonomy" id="57909"/>
    <lineage>
        <taxon>Bacteria</taxon>
        <taxon>Bacillati</taxon>
        <taxon>Actinomycetota</taxon>
        <taxon>Actinomycetes</taxon>
        <taxon>Propionibacteriales</taxon>
        <taxon>Kribbellaceae</taxon>
        <taxon>Kribbella</taxon>
    </lineage>
</organism>
<accession>A0ABN1RD18</accession>
<protein>
    <submittedName>
        <fullName evidence="1">Uncharacterized protein</fullName>
    </submittedName>
</protein>
<keyword evidence="2" id="KW-1185">Reference proteome</keyword>
<evidence type="ECO:0000313" key="1">
    <source>
        <dbReference type="EMBL" id="GAA0955072.1"/>
    </source>
</evidence>
<proteinExistence type="predicted"/>
<dbReference type="Proteomes" id="UP001500542">
    <property type="component" value="Unassembled WGS sequence"/>
</dbReference>
<dbReference type="EMBL" id="BAAAHK010000017">
    <property type="protein sequence ID" value="GAA0955072.1"/>
    <property type="molecule type" value="Genomic_DNA"/>
</dbReference>
<comment type="caution">
    <text evidence="1">The sequence shown here is derived from an EMBL/GenBank/DDBJ whole genome shotgun (WGS) entry which is preliminary data.</text>
</comment>